<evidence type="ECO:0000313" key="1">
    <source>
        <dbReference type="EMBL" id="NVI04532.1"/>
    </source>
</evidence>
<dbReference type="EMBL" id="VOMC01000011">
    <property type="protein sequence ID" value="NVI04532.1"/>
    <property type="molecule type" value="Genomic_DNA"/>
</dbReference>
<dbReference type="PROSITE" id="PS51257">
    <property type="entry name" value="PROKAR_LIPOPROTEIN"/>
    <property type="match status" value="1"/>
</dbReference>
<accession>A0ABX2NK51</accession>
<gene>
    <name evidence="1" type="ORF">FSB64_12260</name>
</gene>
<name>A0ABX2NK51_9BURK</name>
<reference evidence="1 2" key="1">
    <citation type="submission" date="2019-08" db="EMBL/GenBank/DDBJ databases">
        <title>Paraburkholderia simonii sp. nov. and P. youngii sp. nov. Brazilian and Mexican Mimosa-associated rhizobia.</title>
        <authorList>
            <person name="Mavima L."/>
            <person name="Beukes C.W."/>
            <person name="Palmer M."/>
            <person name="De Meyer S.E."/>
            <person name="James E.K."/>
            <person name="Maluk M."/>
            <person name="Avontuur J.R."/>
            <person name="Chan W.Y."/>
            <person name="Venter S.N."/>
            <person name="Steenkamp E.T."/>
        </authorList>
    </citation>
    <scope>NUCLEOTIDE SEQUENCE [LARGE SCALE GENOMIC DNA]</scope>
    <source>
        <strain evidence="1 2">JPY454</strain>
    </source>
</reference>
<dbReference type="CDD" id="cd20897">
    <property type="entry name" value="Smlt3025-like"/>
    <property type="match status" value="1"/>
</dbReference>
<evidence type="ECO:0000313" key="2">
    <source>
        <dbReference type="Proteomes" id="UP000821598"/>
    </source>
</evidence>
<dbReference type="RefSeq" id="WP_176123568.1">
    <property type="nucleotide sequence ID" value="NZ_JBNDMD010000003.1"/>
</dbReference>
<sequence>MRKTLITFLVAFSLGTAGCSRVEPAKPPMPGMGTIHGVRMVIPAEYKFFGVEYEGDDIWARPPKRHAPGPDVPIRSFSIMLHLPDFAPLNDSNRDSWIGRKGDDARRNEWTQVDIQPIDGIGSDPGRWFSNLIDRQKIGQISWRPKHDWYFQKSPNAMYGLINEKKIGPDYSKISVDNIEIFYDPLRSTTYIVCGAGAGGPKFCHQTFTIPELGILLDANYAKDNLKYWREIQKNTRRIVISFKQNK</sequence>
<keyword evidence="2" id="KW-1185">Reference proteome</keyword>
<dbReference type="Proteomes" id="UP000821598">
    <property type="component" value="Unassembled WGS sequence"/>
</dbReference>
<comment type="caution">
    <text evidence="1">The sequence shown here is derived from an EMBL/GenBank/DDBJ whole genome shotgun (WGS) entry which is preliminary data.</text>
</comment>
<protein>
    <submittedName>
        <fullName evidence="1">Uncharacterized protein</fullName>
    </submittedName>
</protein>
<proteinExistence type="predicted"/>
<dbReference type="InterPro" id="IPR049732">
    <property type="entry name" value="Smlt3025-like"/>
</dbReference>
<organism evidence="1 2">
    <name type="scientific">Paraburkholderia youngii</name>
    <dbReference type="NCBI Taxonomy" id="2782701"/>
    <lineage>
        <taxon>Bacteria</taxon>
        <taxon>Pseudomonadati</taxon>
        <taxon>Pseudomonadota</taxon>
        <taxon>Betaproteobacteria</taxon>
        <taxon>Burkholderiales</taxon>
        <taxon>Burkholderiaceae</taxon>
        <taxon>Paraburkholderia</taxon>
    </lineage>
</organism>